<accession>A0A0E9S2I0</accession>
<proteinExistence type="predicted"/>
<protein>
    <submittedName>
        <fullName evidence="1">Uncharacterized protein</fullName>
    </submittedName>
</protein>
<reference evidence="1" key="1">
    <citation type="submission" date="2014-11" db="EMBL/GenBank/DDBJ databases">
        <authorList>
            <person name="Amaro Gonzalez C."/>
        </authorList>
    </citation>
    <scope>NUCLEOTIDE SEQUENCE</scope>
</reference>
<reference evidence="1" key="2">
    <citation type="journal article" date="2015" name="Fish Shellfish Immunol.">
        <title>Early steps in the European eel (Anguilla anguilla)-Vibrio vulnificus interaction in the gills: Role of the RtxA13 toxin.</title>
        <authorList>
            <person name="Callol A."/>
            <person name="Pajuelo D."/>
            <person name="Ebbesson L."/>
            <person name="Teles M."/>
            <person name="MacKenzie S."/>
            <person name="Amaro C."/>
        </authorList>
    </citation>
    <scope>NUCLEOTIDE SEQUENCE</scope>
</reference>
<dbReference type="EMBL" id="GBXM01073170">
    <property type="protein sequence ID" value="JAH35407.1"/>
    <property type="molecule type" value="Transcribed_RNA"/>
</dbReference>
<evidence type="ECO:0000313" key="1">
    <source>
        <dbReference type="EMBL" id="JAH35407.1"/>
    </source>
</evidence>
<dbReference type="AlphaFoldDB" id="A0A0E9S2I0"/>
<organism evidence="1">
    <name type="scientific">Anguilla anguilla</name>
    <name type="common">European freshwater eel</name>
    <name type="synonym">Muraena anguilla</name>
    <dbReference type="NCBI Taxonomy" id="7936"/>
    <lineage>
        <taxon>Eukaryota</taxon>
        <taxon>Metazoa</taxon>
        <taxon>Chordata</taxon>
        <taxon>Craniata</taxon>
        <taxon>Vertebrata</taxon>
        <taxon>Euteleostomi</taxon>
        <taxon>Actinopterygii</taxon>
        <taxon>Neopterygii</taxon>
        <taxon>Teleostei</taxon>
        <taxon>Anguilliformes</taxon>
        <taxon>Anguillidae</taxon>
        <taxon>Anguilla</taxon>
    </lineage>
</organism>
<name>A0A0E9S2I0_ANGAN</name>
<sequence>MNIVLAPSRLQFLHFRCISKQVLKEKKNYNYCLACRRRTQK</sequence>